<evidence type="ECO:0000313" key="16">
    <source>
        <dbReference type="EMBL" id="MCD8472166.1"/>
    </source>
</evidence>
<dbReference type="PROSITE" id="PS00189">
    <property type="entry name" value="LIPOYL"/>
    <property type="match status" value="1"/>
</dbReference>
<evidence type="ECO:0000313" key="18">
    <source>
        <dbReference type="Proteomes" id="UP001430701"/>
    </source>
</evidence>
<keyword evidence="18" id="KW-1185">Reference proteome</keyword>
<dbReference type="PROSITE" id="PS50968">
    <property type="entry name" value="BIOTINYL_LIPOYL"/>
    <property type="match status" value="1"/>
</dbReference>
<evidence type="ECO:0000256" key="4">
    <source>
        <dbReference type="ARBA" id="ARBA00012945"/>
    </source>
</evidence>
<evidence type="ECO:0000256" key="7">
    <source>
        <dbReference type="ARBA" id="ARBA00022679"/>
    </source>
</evidence>
<dbReference type="InterPro" id="IPR003016">
    <property type="entry name" value="2-oxoA_DH_lipoyl-BS"/>
</dbReference>
<dbReference type="SUPFAM" id="SSF47005">
    <property type="entry name" value="Peripheral subunit-binding domain of 2-oxo acid dehydrogenase complex"/>
    <property type="match status" value="1"/>
</dbReference>
<evidence type="ECO:0000256" key="2">
    <source>
        <dbReference type="ARBA" id="ARBA00005145"/>
    </source>
</evidence>
<dbReference type="Proteomes" id="UP001430701">
    <property type="component" value="Unassembled WGS sequence"/>
</dbReference>
<feature type="region of interest" description="Disordered" evidence="12">
    <location>
        <begin position="92"/>
        <end position="132"/>
    </location>
</feature>
<comment type="function">
    <text evidence="1 11">E2 component of the 2-oxoglutarate dehydrogenase (OGDH) complex which catalyzes the second step in the conversion of 2-oxoglutarate to succinyl-CoA and CO(2).</text>
</comment>
<feature type="domain" description="Lipoyl-binding" evidence="13">
    <location>
        <begin position="2"/>
        <end position="77"/>
    </location>
</feature>
<dbReference type="CDD" id="cd06849">
    <property type="entry name" value="lipoyl_domain"/>
    <property type="match status" value="1"/>
</dbReference>
<dbReference type="SUPFAM" id="SSF51230">
    <property type="entry name" value="Single hybrid motif"/>
    <property type="match status" value="1"/>
</dbReference>
<dbReference type="Gene3D" id="4.10.320.10">
    <property type="entry name" value="E3-binding domain"/>
    <property type="match status" value="1"/>
</dbReference>
<dbReference type="InterPro" id="IPR011053">
    <property type="entry name" value="Single_hybrid_motif"/>
</dbReference>
<dbReference type="Gene3D" id="3.30.559.10">
    <property type="entry name" value="Chloramphenicol acetyltransferase-like domain"/>
    <property type="match status" value="1"/>
</dbReference>
<dbReference type="InterPro" id="IPR023213">
    <property type="entry name" value="CAT-like_dom_sf"/>
</dbReference>
<dbReference type="PANTHER" id="PTHR43416">
    <property type="entry name" value="DIHYDROLIPOYLLYSINE-RESIDUE SUCCINYLTRANSFERASE COMPONENT OF 2-OXOGLUTARATE DEHYDROGENASE COMPLEX, MITOCHONDRIAL-RELATED"/>
    <property type="match status" value="1"/>
</dbReference>
<keyword evidence="7 11" id="KW-0808">Transferase</keyword>
<dbReference type="InterPro" id="IPR006255">
    <property type="entry name" value="SucB"/>
</dbReference>
<feature type="domain" description="Peripheral subunit-binding (PSBD)" evidence="14">
    <location>
        <begin position="107"/>
        <end position="144"/>
    </location>
</feature>
<keyword evidence="8 11" id="KW-0450">Lipoyl</keyword>
<evidence type="ECO:0000256" key="5">
    <source>
        <dbReference type="ARBA" id="ARBA00019511"/>
    </source>
</evidence>
<dbReference type="NCBIfam" id="NF004309">
    <property type="entry name" value="PRK05704.1"/>
    <property type="match status" value="1"/>
</dbReference>
<reference evidence="16" key="2">
    <citation type="submission" date="2021-11" db="EMBL/GenBank/DDBJ databases">
        <title>Genome sequence of Xylella taiwanensis PLS432.</title>
        <authorList>
            <person name="Weng L.-W."/>
            <person name="Su C.-C."/>
            <person name="Tsai C.-W."/>
            <person name="Kuo C.-H."/>
        </authorList>
    </citation>
    <scope>NUCLEOTIDE SEQUENCE</scope>
    <source>
        <strain evidence="16">PLS432</strain>
    </source>
</reference>
<dbReference type="AlphaFoldDB" id="Z9JHI6"/>
<dbReference type="OrthoDB" id="9805770at2"/>
<dbReference type="InterPro" id="IPR000089">
    <property type="entry name" value="Biotin_lipoyl"/>
</dbReference>
<dbReference type="eggNOG" id="COG0508">
    <property type="taxonomic scope" value="Bacteria"/>
</dbReference>
<evidence type="ECO:0000256" key="1">
    <source>
        <dbReference type="ARBA" id="ARBA00004052"/>
    </source>
</evidence>
<dbReference type="Gene3D" id="2.40.50.100">
    <property type="match status" value="1"/>
</dbReference>
<dbReference type="EMBL" id="JDSQ01000027">
    <property type="protein sequence ID" value="EWS77212.1"/>
    <property type="molecule type" value="Genomic_DNA"/>
</dbReference>
<accession>Z9JHI6</accession>
<dbReference type="GO" id="GO:0006099">
    <property type="term" value="P:tricarboxylic acid cycle"/>
    <property type="evidence" value="ECO:0007669"/>
    <property type="project" value="UniProtKB-UniRule"/>
</dbReference>
<evidence type="ECO:0000259" key="14">
    <source>
        <dbReference type="PROSITE" id="PS51826"/>
    </source>
</evidence>
<dbReference type="RefSeq" id="WP_038272655.1">
    <property type="nucleotide sequence ID" value="NZ_CP053627.1"/>
</dbReference>
<comment type="pathway">
    <text evidence="2 11">Amino-acid degradation; L-lysine degradation via saccharopine pathway; glutaryl-CoA from L-lysine: step 6/6.</text>
</comment>
<reference evidence="15 17" key="1">
    <citation type="journal article" date="2014" name="Genome Announc.">
        <title>Draft Genome Sequence of Xylella fastidiosa Pear Leaf Scorch Strain in Taiwan.</title>
        <authorList>
            <person name="Su C.C."/>
            <person name="Deng W.L."/>
            <person name="Jan F.J."/>
            <person name="Chang C.J."/>
            <person name="Huang H."/>
            <person name="Chen J."/>
        </authorList>
    </citation>
    <scope>NUCLEOTIDE SEQUENCE [LARGE SCALE GENOMIC DNA]</scope>
    <source>
        <strain evidence="15 17">PLS229</strain>
    </source>
</reference>
<dbReference type="InterPro" id="IPR001078">
    <property type="entry name" value="2-oxoacid_DH_actylTfrase"/>
</dbReference>
<evidence type="ECO:0000256" key="8">
    <source>
        <dbReference type="ARBA" id="ARBA00022823"/>
    </source>
</evidence>
<evidence type="ECO:0000256" key="9">
    <source>
        <dbReference type="ARBA" id="ARBA00023315"/>
    </source>
</evidence>
<comment type="caution">
    <text evidence="15">The sequence shown here is derived from an EMBL/GenBank/DDBJ whole genome shotgun (WGS) entry which is preliminary data.</text>
</comment>
<comment type="cofactor">
    <cofactor evidence="11">
        <name>(R)-lipoate</name>
        <dbReference type="ChEBI" id="CHEBI:83088"/>
    </cofactor>
    <text evidence="11">Binds 1 lipoyl cofactor covalently.</text>
</comment>
<dbReference type="SUPFAM" id="SSF52777">
    <property type="entry name" value="CoA-dependent acyltransferases"/>
    <property type="match status" value="1"/>
</dbReference>
<dbReference type="STRING" id="1444770.AF72_12135"/>
<dbReference type="Pfam" id="PF00364">
    <property type="entry name" value="Biotin_lipoyl"/>
    <property type="match status" value="1"/>
</dbReference>
<dbReference type="GO" id="GO:0045252">
    <property type="term" value="C:oxoglutarate dehydrogenase complex"/>
    <property type="evidence" value="ECO:0007669"/>
    <property type="project" value="UniProtKB-UniRule"/>
</dbReference>
<keyword evidence="9 11" id="KW-0012">Acyltransferase</keyword>
<evidence type="ECO:0000256" key="11">
    <source>
        <dbReference type="RuleBase" id="RU361138"/>
    </source>
</evidence>
<comment type="similarity">
    <text evidence="3 11">Belongs to the 2-oxoacid dehydrogenase family.</text>
</comment>
<dbReference type="FunFam" id="3.30.559.10:FF:000007">
    <property type="entry name" value="Dihydrolipoamide acetyltransferase component of pyruvate dehydrogenase complex"/>
    <property type="match status" value="1"/>
</dbReference>
<dbReference type="GO" id="GO:0033512">
    <property type="term" value="P:L-lysine catabolic process to acetyl-CoA via saccharopine"/>
    <property type="evidence" value="ECO:0007669"/>
    <property type="project" value="UniProtKB-UniRule"/>
</dbReference>
<dbReference type="PATRIC" id="fig|1444770.3.peg.2861"/>
<evidence type="ECO:0000256" key="10">
    <source>
        <dbReference type="ARBA" id="ARBA00052761"/>
    </source>
</evidence>
<evidence type="ECO:0000259" key="13">
    <source>
        <dbReference type="PROSITE" id="PS50968"/>
    </source>
</evidence>
<dbReference type="EMBL" id="JAJPPU010000001">
    <property type="protein sequence ID" value="MCD8472166.1"/>
    <property type="molecule type" value="Genomic_DNA"/>
</dbReference>
<dbReference type="UniPathway" id="UPA00868">
    <property type="reaction ID" value="UER00840"/>
</dbReference>
<dbReference type="PANTHER" id="PTHR43416:SF5">
    <property type="entry name" value="DIHYDROLIPOYLLYSINE-RESIDUE SUCCINYLTRANSFERASE COMPONENT OF 2-OXOGLUTARATE DEHYDROGENASE COMPLEX, MITOCHONDRIAL"/>
    <property type="match status" value="1"/>
</dbReference>
<dbReference type="Pfam" id="PF02817">
    <property type="entry name" value="E3_binding"/>
    <property type="match status" value="1"/>
</dbReference>
<dbReference type="GO" id="GO:0005829">
    <property type="term" value="C:cytosol"/>
    <property type="evidence" value="ECO:0007669"/>
    <property type="project" value="TreeGrafter"/>
</dbReference>
<dbReference type="NCBIfam" id="TIGR01347">
    <property type="entry name" value="sucB"/>
    <property type="match status" value="1"/>
</dbReference>
<protein>
    <recommendedName>
        <fullName evidence="5 11">Dihydrolipoyllysine-residue succinyltransferase component of 2-oxoglutarate dehydrogenase complex</fullName>
        <ecNumber evidence="4 11">2.3.1.61</ecNumber>
    </recommendedName>
    <alternativeName>
        <fullName evidence="11">2-oxoglutarate dehydrogenase complex component E2</fullName>
    </alternativeName>
</protein>
<comment type="catalytic activity">
    <reaction evidence="10 11">
        <text>N(6)-[(R)-dihydrolipoyl]-L-lysyl-[protein] + succinyl-CoA = N(6)-[(R)-S(8)-succinyldihydrolipoyl]-L-lysyl-[protein] + CoA</text>
        <dbReference type="Rhea" id="RHEA:15213"/>
        <dbReference type="Rhea" id="RHEA-COMP:10475"/>
        <dbReference type="Rhea" id="RHEA-COMP:20092"/>
        <dbReference type="ChEBI" id="CHEBI:57287"/>
        <dbReference type="ChEBI" id="CHEBI:57292"/>
        <dbReference type="ChEBI" id="CHEBI:83100"/>
        <dbReference type="ChEBI" id="CHEBI:83120"/>
        <dbReference type="EC" id="2.3.1.61"/>
    </reaction>
</comment>
<organism evidence="15 17">
    <name type="scientific">Xylella taiwanensis</name>
    <dbReference type="NCBI Taxonomy" id="1444770"/>
    <lineage>
        <taxon>Bacteria</taxon>
        <taxon>Pseudomonadati</taxon>
        <taxon>Pseudomonadota</taxon>
        <taxon>Gammaproteobacteria</taxon>
        <taxon>Lysobacterales</taxon>
        <taxon>Lysobacteraceae</taxon>
        <taxon>Xylella</taxon>
    </lineage>
</organism>
<dbReference type="GeneID" id="68901178"/>
<evidence type="ECO:0000256" key="3">
    <source>
        <dbReference type="ARBA" id="ARBA00007317"/>
    </source>
</evidence>
<sequence>MTIEVKVPVLPESVSDATIASWHKKAGEMVKRDENIVDLETDKVVLEVPSPVDGVLKEIKFDTGSTVTSNQILAIIEEGHTVAAPPAMLDQKPVTPSAPAAQSSVTSLPPGARFSAMTEGIDPTQIEGSGRRGAVTKEDIINFAKQSGVARTSGTRVEERVPMTRIRQRIAERLMQSKHSTAMLTTFNEINLAKVSATRKELQDEFQKAHGIKLGFMSFFVKAAANALQRFPLVNASIDGTDIIYHGYSDISIAVSTDKGLVTPVLRNVERMSFADIEHRIADYAKKARDGKLSLEELQGGTFTVTNGGTFGSLLSTPIVNPPQSAILGMHAIKERPIAENGQIVIAPMMYVALSYDHRIIDGKDSVQFLVDIKNQLETPGRMLFDL</sequence>
<dbReference type="InterPro" id="IPR036625">
    <property type="entry name" value="E3-bd_dom_sf"/>
</dbReference>
<dbReference type="PROSITE" id="PS51826">
    <property type="entry name" value="PSBD"/>
    <property type="match status" value="1"/>
</dbReference>
<evidence type="ECO:0000256" key="6">
    <source>
        <dbReference type="ARBA" id="ARBA00022532"/>
    </source>
</evidence>
<evidence type="ECO:0000256" key="12">
    <source>
        <dbReference type="SAM" id="MobiDB-lite"/>
    </source>
</evidence>
<gene>
    <name evidence="16" type="primary">sucB</name>
    <name evidence="15" type="ORF">AF72_12135</name>
    <name evidence="16" type="ORF">LPH55_01445</name>
</gene>
<dbReference type="Proteomes" id="UP000020406">
    <property type="component" value="Unassembled WGS sequence"/>
</dbReference>
<dbReference type="KEGG" id="xtw:AB672_07735"/>
<dbReference type="Pfam" id="PF00198">
    <property type="entry name" value="2-oxoacid_dh"/>
    <property type="match status" value="1"/>
</dbReference>
<evidence type="ECO:0000313" key="17">
    <source>
        <dbReference type="Proteomes" id="UP000020406"/>
    </source>
</evidence>
<name>Z9JHI6_9GAMM</name>
<dbReference type="InterPro" id="IPR050537">
    <property type="entry name" value="2-oxoacid_dehydrogenase"/>
</dbReference>
<dbReference type="GO" id="GO:0004149">
    <property type="term" value="F:dihydrolipoyllysine-residue succinyltransferase activity"/>
    <property type="evidence" value="ECO:0007669"/>
    <property type="project" value="UniProtKB-UniRule"/>
</dbReference>
<evidence type="ECO:0000313" key="15">
    <source>
        <dbReference type="EMBL" id="EWS77212.1"/>
    </source>
</evidence>
<keyword evidence="6 11" id="KW-0816">Tricarboxylic acid cycle</keyword>
<dbReference type="EC" id="2.3.1.61" evidence="4 11"/>
<dbReference type="InterPro" id="IPR004167">
    <property type="entry name" value="PSBD"/>
</dbReference>
<proteinExistence type="inferred from homology"/>